<dbReference type="OrthoDB" id="3756103at2759"/>
<evidence type="ECO:0000313" key="2">
    <source>
        <dbReference type="Proteomes" id="UP000663193"/>
    </source>
</evidence>
<dbReference type="VEuPathDB" id="FungiDB:JI435_302200"/>
<organism evidence="1 2">
    <name type="scientific">Phaeosphaeria nodorum (strain SN15 / ATCC MYA-4574 / FGSC 10173)</name>
    <name type="common">Glume blotch fungus</name>
    <name type="synonym">Parastagonospora nodorum</name>
    <dbReference type="NCBI Taxonomy" id="321614"/>
    <lineage>
        <taxon>Eukaryota</taxon>
        <taxon>Fungi</taxon>
        <taxon>Dikarya</taxon>
        <taxon>Ascomycota</taxon>
        <taxon>Pezizomycotina</taxon>
        <taxon>Dothideomycetes</taxon>
        <taxon>Pleosporomycetidae</taxon>
        <taxon>Pleosporales</taxon>
        <taxon>Pleosporineae</taxon>
        <taxon>Phaeosphaeriaceae</taxon>
        <taxon>Parastagonospora</taxon>
    </lineage>
</organism>
<sequence length="133" mass="15347">MYMINRTRISSLTTSLPSFSLICRDLQEESIMTYLRRTRLVFDKSRPLTRQSIMRPLEHLFKRGFESIRMLTSREASCYGSSTIPEFFYPGNFISGCTGLQDLILGFRPCHLLRFIDEDDLPENPGGESPTPE</sequence>
<dbReference type="AlphaFoldDB" id="A0A7U2HYR3"/>
<name>A0A7U2HYR3_PHANO</name>
<gene>
    <name evidence="1" type="ORF">JI435_302200</name>
</gene>
<evidence type="ECO:0000313" key="1">
    <source>
        <dbReference type="EMBL" id="QRC95294.1"/>
    </source>
</evidence>
<accession>A0A7U2HYR3</accession>
<dbReference type="EMBL" id="CP069027">
    <property type="protein sequence ID" value="QRC95294.1"/>
    <property type="molecule type" value="Genomic_DNA"/>
</dbReference>
<dbReference type="Proteomes" id="UP000663193">
    <property type="component" value="Chromosome 5"/>
</dbReference>
<keyword evidence="2" id="KW-1185">Reference proteome</keyword>
<protein>
    <submittedName>
        <fullName evidence="1">Uncharacterized protein</fullName>
    </submittedName>
</protein>
<proteinExistence type="predicted"/>
<reference evidence="2" key="1">
    <citation type="journal article" date="2021" name="BMC Genomics">
        <title>Chromosome-level genome assembly and manually-curated proteome of model necrotroph Parastagonospora nodorum Sn15 reveals a genome-wide trove of candidate effector homologs, and redundancy of virulence-related functions within an accessory chromosome.</title>
        <authorList>
            <person name="Bertazzoni S."/>
            <person name="Jones D.A.B."/>
            <person name="Phan H.T."/>
            <person name="Tan K.-C."/>
            <person name="Hane J.K."/>
        </authorList>
    </citation>
    <scope>NUCLEOTIDE SEQUENCE [LARGE SCALE GENOMIC DNA]</scope>
    <source>
        <strain evidence="2">SN15 / ATCC MYA-4574 / FGSC 10173)</strain>
    </source>
</reference>